<protein>
    <recommendedName>
        <fullName evidence="3">Nephrocystin 3-like N-terminal domain-containing protein</fullName>
    </recommendedName>
</protein>
<evidence type="ECO:0000256" key="2">
    <source>
        <dbReference type="SAM" id="MobiDB-lite"/>
    </source>
</evidence>
<gene>
    <name evidence="4" type="ORF">B0T24DRAFT_605806</name>
</gene>
<sequence length="1118" mass="124942">MVLPADIGLSVVYEPDCSPVVDIIFVHGLQGNPYRTWTSGKLPVETTLTASSPSSSLSEATPMKAAKAARLRRLRRFIPSRKKKSPQVDFTVPDASTTVEPPPGGGENGKSSSVFWPADLLPHDCPQARVLVYGYDTKITRFMSGATSQNSVFSHAKDLLFTLSRRSVIARPLVFVAHSLGGVVVKEMLARSSASTDEDRANIVDSTAAVIFMGTPHRGSPELAAVGQWARSIVSALRMKTTSEILDPLGLKTTDLERAQEAFSALWQKHDFRVKTFQEGLGLTGVNLGVLGNKVVPDYSSSLGDHREQVETLQANHREICRFTGRSDPNYQKVGGELRVIYLSIVKFNTPEDPPRGRAQAHGPVARAESQVAHSHGTENELAEKACLQFLRFPSMNARRFSVKKPADKTCLWLFEHELYLNWFKGESREKHRGLLRLSGKPGSGKSVLMKEAYHHALLWQAESGSCTAAFFFNSKGEYMEHSKIGLYRSLLYQLLSQHPKHLSRFRRNTEDLMRQRGVEEDDGMLSRIWSDRDLEEFLELILTSESAPNTRIFIDALDECERDEGRRQVFFWRYLTLKAYENNNLNVCLSGRFYPAVTVNFCPEIFVDRCNEPDIATYIEQRFELGISADEPRWRILRDRILRHSSGVFLWAILVVDDVLERWDSGERFLSLLRGVRVLPGELKDLFSQILTHLIPETRPVTARLFQWATLSPKPLRLHEWHHILAFVRQPVPSSLREWRLSDNYTENDGQLERQIRNLSKGLLEITASVAGPQDGDIELASVCAGAGSLNLEQGETRIVQVIHESVRDFFLNHNGFSFVDPDISVLSTARAAGLGHICIMATCLDYLKITELDALVLARTQPEQAARIDPIGPNTALSANVSGHERSVGKQSPPKAKNTTPYPSGHRDLHEEGFFAELQPYSDAVPRHKLREDFFLPPVLGKGRVSEEAVFKRLHSLAVDIDIDQTVLSWINGTSNADFADHAASGSKSPKQLSATGQSQVLEDYPALLSYALFKFFTHARQAKNLGHDLGPILERFQTEGIWSRWVALREDIPQGTTLASYFLGRGEVTGDKSISFEPEIPDRMHGSADMLALRSTRRISSVASFSSASSHVENG</sequence>
<proteinExistence type="predicted"/>
<dbReference type="InterPro" id="IPR027417">
    <property type="entry name" value="P-loop_NTPase"/>
</dbReference>
<evidence type="ECO:0000259" key="3">
    <source>
        <dbReference type="Pfam" id="PF24883"/>
    </source>
</evidence>
<dbReference type="SUPFAM" id="SSF53474">
    <property type="entry name" value="alpha/beta-Hydrolases"/>
    <property type="match status" value="1"/>
</dbReference>
<evidence type="ECO:0000256" key="1">
    <source>
        <dbReference type="ARBA" id="ARBA00022737"/>
    </source>
</evidence>
<dbReference type="EMBL" id="JAULSN010000001">
    <property type="protein sequence ID" value="KAK3383654.1"/>
    <property type="molecule type" value="Genomic_DNA"/>
</dbReference>
<reference evidence="4" key="2">
    <citation type="submission" date="2023-06" db="EMBL/GenBank/DDBJ databases">
        <authorList>
            <consortium name="Lawrence Berkeley National Laboratory"/>
            <person name="Haridas S."/>
            <person name="Hensen N."/>
            <person name="Bonometti L."/>
            <person name="Westerberg I."/>
            <person name="Brannstrom I.O."/>
            <person name="Guillou S."/>
            <person name="Cros-Aarteil S."/>
            <person name="Calhoun S."/>
            <person name="Kuo A."/>
            <person name="Mondo S."/>
            <person name="Pangilinan J."/>
            <person name="Riley R."/>
            <person name="Labutti K."/>
            <person name="Andreopoulos B."/>
            <person name="Lipzen A."/>
            <person name="Chen C."/>
            <person name="Yanf M."/>
            <person name="Daum C."/>
            <person name="Ng V."/>
            <person name="Clum A."/>
            <person name="Steindorff A."/>
            <person name="Ohm R."/>
            <person name="Martin F."/>
            <person name="Silar P."/>
            <person name="Natvig D."/>
            <person name="Lalanne C."/>
            <person name="Gautier V."/>
            <person name="Ament-Velasquez S.L."/>
            <person name="Kruys A."/>
            <person name="Hutchinson M.I."/>
            <person name="Powell A.J."/>
            <person name="Barry K."/>
            <person name="Miller A.N."/>
            <person name="Grigoriev I.V."/>
            <person name="Debuchy R."/>
            <person name="Gladieux P."/>
            <person name="Thoren M.H."/>
            <person name="Johannesson H."/>
        </authorList>
    </citation>
    <scope>NUCLEOTIDE SEQUENCE</scope>
    <source>
        <strain evidence="4">CBS 958.72</strain>
    </source>
</reference>
<evidence type="ECO:0000313" key="5">
    <source>
        <dbReference type="Proteomes" id="UP001287356"/>
    </source>
</evidence>
<dbReference type="Pfam" id="PF24883">
    <property type="entry name" value="NPHP3_N"/>
    <property type="match status" value="1"/>
</dbReference>
<comment type="caution">
    <text evidence="4">The sequence shown here is derived from an EMBL/GenBank/DDBJ whole genome shotgun (WGS) entry which is preliminary data.</text>
</comment>
<dbReference type="AlphaFoldDB" id="A0AAE0NLM9"/>
<dbReference type="Proteomes" id="UP001287356">
    <property type="component" value="Unassembled WGS sequence"/>
</dbReference>
<evidence type="ECO:0000313" key="4">
    <source>
        <dbReference type="EMBL" id="KAK3383654.1"/>
    </source>
</evidence>
<dbReference type="SUPFAM" id="SSF52540">
    <property type="entry name" value="P-loop containing nucleoside triphosphate hydrolases"/>
    <property type="match status" value="1"/>
</dbReference>
<feature type="region of interest" description="Disordered" evidence="2">
    <location>
        <begin position="82"/>
        <end position="112"/>
    </location>
</feature>
<feature type="domain" description="Nephrocystin 3-like N-terminal" evidence="3">
    <location>
        <begin position="410"/>
        <end position="593"/>
    </location>
</feature>
<dbReference type="InterPro" id="IPR056884">
    <property type="entry name" value="NPHP3-like_N"/>
</dbReference>
<name>A0AAE0NLM9_9PEZI</name>
<dbReference type="Gene3D" id="3.40.50.1820">
    <property type="entry name" value="alpha/beta hydrolase"/>
    <property type="match status" value="1"/>
</dbReference>
<keyword evidence="1" id="KW-0677">Repeat</keyword>
<feature type="region of interest" description="Disordered" evidence="2">
    <location>
        <begin position="881"/>
        <end position="908"/>
    </location>
</feature>
<accession>A0AAE0NLM9</accession>
<dbReference type="PANTHER" id="PTHR10039:SF5">
    <property type="entry name" value="NACHT DOMAIN-CONTAINING PROTEIN"/>
    <property type="match status" value="1"/>
</dbReference>
<reference evidence="4" key="1">
    <citation type="journal article" date="2023" name="Mol. Phylogenet. Evol.">
        <title>Genome-scale phylogeny and comparative genomics of the fungal order Sordariales.</title>
        <authorList>
            <person name="Hensen N."/>
            <person name="Bonometti L."/>
            <person name="Westerberg I."/>
            <person name="Brannstrom I.O."/>
            <person name="Guillou S."/>
            <person name="Cros-Aarteil S."/>
            <person name="Calhoun S."/>
            <person name="Haridas S."/>
            <person name="Kuo A."/>
            <person name="Mondo S."/>
            <person name="Pangilinan J."/>
            <person name="Riley R."/>
            <person name="LaButti K."/>
            <person name="Andreopoulos B."/>
            <person name="Lipzen A."/>
            <person name="Chen C."/>
            <person name="Yan M."/>
            <person name="Daum C."/>
            <person name="Ng V."/>
            <person name="Clum A."/>
            <person name="Steindorff A."/>
            <person name="Ohm R.A."/>
            <person name="Martin F."/>
            <person name="Silar P."/>
            <person name="Natvig D.O."/>
            <person name="Lalanne C."/>
            <person name="Gautier V."/>
            <person name="Ament-Velasquez S.L."/>
            <person name="Kruys A."/>
            <person name="Hutchinson M.I."/>
            <person name="Powell A.J."/>
            <person name="Barry K."/>
            <person name="Miller A.N."/>
            <person name="Grigoriev I.V."/>
            <person name="Debuchy R."/>
            <person name="Gladieux P."/>
            <person name="Hiltunen Thoren M."/>
            <person name="Johannesson H."/>
        </authorList>
    </citation>
    <scope>NUCLEOTIDE SEQUENCE</scope>
    <source>
        <strain evidence="4">CBS 958.72</strain>
    </source>
</reference>
<dbReference type="PANTHER" id="PTHR10039">
    <property type="entry name" value="AMELOGENIN"/>
    <property type="match status" value="1"/>
</dbReference>
<dbReference type="Gene3D" id="3.40.50.300">
    <property type="entry name" value="P-loop containing nucleotide triphosphate hydrolases"/>
    <property type="match status" value="1"/>
</dbReference>
<keyword evidence="5" id="KW-1185">Reference proteome</keyword>
<organism evidence="4 5">
    <name type="scientific">Lasiosphaeria ovina</name>
    <dbReference type="NCBI Taxonomy" id="92902"/>
    <lineage>
        <taxon>Eukaryota</taxon>
        <taxon>Fungi</taxon>
        <taxon>Dikarya</taxon>
        <taxon>Ascomycota</taxon>
        <taxon>Pezizomycotina</taxon>
        <taxon>Sordariomycetes</taxon>
        <taxon>Sordariomycetidae</taxon>
        <taxon>Sordariales</taxon>
        <taxon>Lasiosphaeriaceae</taxon>
        <taxon>Lasiosphaeria</taxon>
    </lineage>
</organism>
<dbReference type="InterPro" id="IPR029058">
    <property type="entry name" value="AB_hydrolase_fold"/>
</dbReference>